<evidence type="ECO:0000256" key="1">
    <source>
        <dbReference type="ARBA" id="ARBA00022448"/>
    </source>
</evidence>
<dbReference type="GeneID" id="25729955"/>
<feature type="region of interest" description="Disordered" evidence="8">
    <location>
        <begin position="191"/>
        <end position="219"/>
    </location>
</feature>
<evidence type="ECO:0000256" key="3">
    <source>
        <dbReference type="ARBA" id="ARBA00022927"/>
    </source>
</evidence>
<evidence type="ECO:0000256" key="5">
    <source>
        <dbReference type="ARBA" id="ARBA00023132"/>
    </source>
</evidence>
<name>A0A0D2KHT0_9CHLO</name>
<keyword evidence="10" id="KW-1185">Reference proteome</keyword>
<evidence type="ECO:0000256" key="4">
    <source>
        <dbReference type="ARBA" id="ARBA00023010"/>
    </source>
</evidence>
<dbReference type="GO" id="GO:0031080">
    <property type="term" value="C:nuclear pore outer ring"/>
    <property type="evidence" value="ECO:0007669"/>
    <property type="project" value="TreeGrafter"/>
</dbReference>
<keyword evidence="5 7" id="KW-0906">Nuclear pore complex</keyword>
<evidence type="ECO:0000256" key="7">
    <source>
        <dbReference type="RuleBase" id="RU365072"/>
    </source>
</evidence>
<dbReference type="OrthoDB" id="546417at2759"/>
<dbReference type="GO" id="GO:0006606">
    <property type="term" value="P:protein import into nucleus"/>
    <property type="evidence" value="ECO:0007669"/>
    <property type="project" value="TreeGrafter"/>
</dbReference>
<dbReference type="AlphaFoldDB" id="A0A0D2KHT0"/>
<keyword evidence="6 7" id="KW-0539">Nucleus</keyword>
<comment type="function">
    <text evidence="7">Functions as a component of the nuclear pore complex (NPC).</text>
</comment>
<feature type="region of interest" description="Disordered" evidence="8">
    <location>
        <begin position="567"/>
        <end position="590"/>
    </location>
</feature>
<dbReference type="STRING" id="145388.A0A0D2KHT0"/>
<dbReference type="InterPro" id="IPR007252">
    <property type="entry name" value="Nup84/Nup107"/>
</dbReference>
<comment type="similarity">
    <text evidence="7">Belongs to the nucleoporin Nup84/Nup107 family.</text>
</comment>
<evidence type="ECO:0000256" key="2">
    <source>
        <dbReference type="ARBA" id="ARBA00022816"/>
    </source>
</evidence>
<comment type="subunit">
    <text evidence="7">Part of the nuclear pore complex (NPC).</text>
</comment>
<dbReference type="KEGG" id="mng:MNEG_12579"/>
<evidence type="ECO:0000256" key="8">
    <source>
        <dbReference type="SAM" id="MobiDB-lite"/>
    </source>
</evidence>
<proteinExistence type="inferred from homology"/>
<keyword evidence="7" id="KW-0472">Membrane</keyword>
<keyword evidence="1 7" id="KW-0813">Transport</keyword>
<dbReference type="Pfam" id="PF04121">
    <property type="entry name" value="Nup84_Nup100"/>
    <property type="match status" value="1"/>
</dbReference>
<keyword evidence="2" id="KW-0509">mRNA transport</keyword>
<protein>
    <recommendedName>
        <fullName evidence="7">Nuclear pore complex protein</fullName>
    </recommendedName>
</protein>
<organism evidence="9 10">
    <name type="scientific">Monoraphidium neglectum</name>
    <dbReference type="NCBI Taxonomy" id="145388"/>
    <lineage>
        <taxon>Eukaryota</taxon>
        <taxon>Viridiplantae</taxon>
        <taxon>Chlorophyta</taxon>
        <taxon>core chlorophytes</taxon>
        <taxon>Chlorophyceae</taxon>
        <taxon>CS clade</taxon>
        <taxon>Sphaeropleales</taxon>
        <taxon>Selenastraceae</taxon>
        <taxon>Monoraphidium</taxon>
    </lineage>
</organism>
<evidence type="ECO:0000313" key="10">
    <source>
        <dbReference type="Proteomes" id="UP000054498"/>
    </source>
</evidence>
<feature type="compositionally biased region" description="Gly residues" evidence="8">
    <location>
        <begin position="191"/>
        <end position="200"/>
    </location>
</feature>
<dbReference type="Gene3D" id="1.10.3450.20">
    <property type="match status" value="1"/>
</dbReference>
<evidence type="ECO:0000313" key="9">
    <source>
        <dbReference type="EMBL" id="KIY95383.1"/>
    </source>
</evidence>
<gene>
    <name evidence="9" type="ORF">MNEG_12579</name>
</gene>
<dbReference type="GO" id="GO:0017056">
    <property type="term" value="F:structural constituent of nuclear pore"/>
    <property type="evidence" value="ECO:0007669"/>
    <property type="project" value="UniProtKB-UniRule"/>
</dbReference>
<reference evidence="9 10" key="1">
    <citation type="journal article" date="2013" name="BMC Genomics">
        <title>Reconstruction of the lipid metabolism for the microalga Monoraphidium neglectum from its genome sequence reveals characteristics suitable for biofuel production.</title>
        <authorList>
            <person name="Bogen C."/>
            <person name="Al-Dilaimi A."/>
            <person name="Albersmeier A."/>
            <person name="Wichmann J."/>
            <person name="Grundmann M."/>
            <person name="Rupp O."/>
            <person name="Lauersen K.J."/>
            <person name="Blifernez-Klassen O."/>
            <person name="Kalinowski J."/>
            <person name="Goesmann A."/>
            <person name="Mussgnug J.H."/>
            <person name="Kruse O."/>
        </authorList>
    </citation>
    <scope>NUCLEOTIDE SEQUENCE [LARGE SCALE GENOMIC DNA]</scope>
    <source>
        <strain evidence="9 10">SAG 48.87</strain>
    </source>
</reference>
<dbReference type="PANTHER" id="PTHR13003:SF2">
    <property type="entry name" value="NUCLEAR PORE COMPLEX PROTEIN NUP107"/>
    <property type="match status" value="1"/>
</dbReference>
<dbReference type="GO" id="GO:0006406">
    <property type="term" value="P:mRNA export from nucleus"/>
    <property type="evidence" value="ECO:0007669"/>
    <property type="project" value="TreeGrafter"/>
</dbReference>
<keyword evidence="3" id="KW-0653">Protein transport</keyword>
<dbReference type="GO" id="GO:0000973">
    <property type="term" value="P:post-transcriptional tethering of RNA polymerase II gene DNA at nuclear periphery"/>
    <property type="evidence" value="ECO:0007669"/>
    <property type="project" value="TreeGrafter"/>
</dbReference>
<keyword evidence="4 7" id="KW-0811">Translocation</keyword>
<dbReference type="EMBL" id="KK103535">
    <property type="protein sequence ID" value="KIY95383.1"/>
    <property type="molecule type" value="Genomic_DNA"/>
</dbReference>
<dbReference type="Proteomes" id="UP000054498">
    <property type="component" value="Unassembled WGS sequence"/>
</dbReference>
<comment type="subcellular location">
    <subcellularLocation>
        <location evidence="7">Nucleus</location>
        <location evidence="7">Nuclear pore complex</location>
    </subcellularLocation>
    <subcellularLocation>
        <location evidence="7">Nucleus membrane</location>
    </subcellularLocation>
</comment>
<evidence type="ECO:0000256" key="6">
    <source>
        <dbReference type="ARBA" id="ARBA00023242"/>
    </source>
</evidence>
<dbReference type="RefSeq" id="XP_013894403.1">
    <property type="nucleotide sequence ID" value="XM_014038949.1"/>
</dbReference>
<accession>A0A0D2KHT0</accession>
<sequence length="590" mass="61862">MDVDDDEYAGAPPLLVVGEQLQQQEEADDAAAALSLEDRFAGIVQELMRDEVDVAEALLAFKEVSTSQVEQLRDRASSLLHRSAHYLHARQLAEDLESQGATWELLLHLYATGEQPAGMGGPPLPGAGGRQTYRQAVRGAVNGDASLERVAHVVAWLESLAAQRLAARPPLGFSAADGVWRETLLLSHAGGGGGGGGGGELDPDAPSRGATALRGEDQRNEERLAAQLWQLMRAGKLQQAQDLCRRCGQDWRAAALSGGGPWGPLPVGAAAADADERMDDEWQAEDLAAEVEGGRGAGRALWRWSCAAAADAAASAAPANRWEAALFGALASHVPRVLPVCGGWEDEAWAYCRAWLDLGADEKAAEEAEAARASFGDADSGAAHGAADALAIPSDVLASLLDGAASSGYSRTVSAQLLQEGLSVASSEGGAAVAKLQRLRRDGDRSLVPASFDDLRALLAASPNPSVRAAAGQQQRALQLDLMAERWRDLVLELAGAAMAAYQQQQPRPDAAAAAAAEGGGALLRRAGDQGFALLRFAAHLALALRALGLVRDPGLMELQARAHGVEGLDDEEEQEAARLQEVRGPPPWV</sequence>
<dbReference type="PANTHER" id="PTHR13003">
    <property type="entry name" value="NUP107-RELATED"/>
    <property type="match status" value="1"/>
</dbReference>
<dbReference type="GO" id="GO:0031965">
    <property type="term" value="C:nuclear membrane"/>
    <property type="evidence" value="ECO:0007669"/>
    <property type="project" value="UniProtKB-SubCell"/>
</dbReference>